<feature type="signal peptide" evidence="2">
    <location>
        <begin position="1"/>
        <end position="19"/>
    </location>
</feature>
<reference evidence="4" key="3">
    <citation type="journal article" date="2014" name="Nature">
        <title>Elephant shark genome provides unique insights into gnathostome evolution.</title>
        <authorList>
            <consortium name="International Elephant Shark Genome Sequencing Consortium"/>
            <person name="Venkatesh B."/>
            <person name="Lee A.P."/>
            <person name="Ravi V."/>
            <person name="Maurya A.K."/>
            <person name="Lian M.M."/>
            <person name="Swann J.B."/>
            <person name="Ohta Y."/>
            <person name="Flajnik M.F."/>
            <person name="Sutoh Y."/>
            <person name="Kasahara M."/>
            <person name="Hoon S."/>
            <person name="Gangu V."/>
            <person name="Roy S.W."/>
            <person name="Irimia M."/>
            <person name="Korzh V."/>
            <person name="Kondrychyn I."/>
            <person name="Lim Z.W."/>
            <person name="Tay B.H."/>
            <person name="Tohari S."/>
            <person name="Kong K.W."/>
            <person name="Ho S."/>
            <person name="Lorente-Galdos B."/>
            <person name="Quilez J."/>
            <person name="Marques-Bonet T."/>
            <person name="Raney B.J."/>
            <person name="Ingham P.W."/>
            <person name="Tay A."/>
            <person name="Hillier L.W."/>
            <person name="Minx P."/>
            <person name="Boehm T."/>
            <person name="Wilson R.K."/>
            <person name="Brenner S."/>
            <person name="Warren W.C."/>
        </authorList>
    </citation>
    <scope>NUCLEOTIDE SEQUENCE [LARGE SCALE GENOMIC DNA]</scope>
</reference>
<dbReference type="Ensembl" id="ENSCMIT00000030913.1">
    <property type="protein sequence ID" value="ENSCMIP00000030446.1"/>
    <property type="gene ID" value="ENSCMIG00000013104.1"/>
</dbReference>
<evidence type="ECO:0000256" key="2">
    <source>
        <dbReference type="SAM" id="SignalP"/>
    </source>
</evidence>
<reference evidence="3" key="5">
    <citation type="submission" date="2025-09" db="UniProtKB">
        <authorList>
            <consortium name="Ensembl"/>
        </authorList>
    </citation>
    <scope>IDENTIFICATION</scope>
</reference>
<protein>
    <submittedName>
        <fullName evidence="3">Uncharacterized protein</fullName>
    </submittedName>
</protein>
<keyword evidence="2" id="KW-0732">Signal</keyword>
<dbReference type="GeneTree" id="ENSGT00970000197769"/>
<dbReference type="InParanoid" id="A0A4W3ISK4"/>
<dbReference type="AlphaFoldDB" id="A0A4W3ISK4"/>
<sequence length="101" mass="11599">MSWKHCIQVLWLVLPLSLADDVFPKAPVEFLVSSLLLGLAIIMLSVLVNYSIKQYQKIKDLQRRLKQRKFAPYAGKSLSNLGIQYSHKSATFIVKHWDCPL</sequence>
<keyword evidence="4" id="KW-1185">Reference proteome</keyword>
<reference evidence="4" key="1">
    <citation type="journal article" date="2006" name="Science">
        <title>Ancient noncoding elements conserved in the human genome.</title>
        <authorList>
            <person name="Venkatesh B."/>
            <person name="Kirkness E.F."/>
            <person name="Loh Y.H."/>
            <person name="Halpern A.L."/>
            <person name="Lee A.P."/>
            <person name="Johnson J."/>
            <person name="Dandona N."/>
            <person name="Viswanathan L.D."/>
            <person name="Tay A."/>
            <person name="Venter J.C."/>
            <person name="Strausberg R.L."/>
            <person name="Brenner S."/>
        </authorList>
    </citation>
    <scope>NUCLEOTIDE SEQUENCE [LARGE SCALE GENOMIC DNA]</scope>
</reference>
<organism evidence="3 4">
    <name type="scientific">Callorhinchus milii</name>
    <name type="common">Ghost shark</name>
    <dbReference type="NCBI Taxonomy" id="7868"/>
    <lineage>
        <taxon>Eukaryota</taxon>
        <taxon>Metazoa</taxon>
        <taxon>Chordata</taxon>
        <taxon>Craniata</taxon>
        <taxon>Vertebrata</taxon>
        <taxon>Chondrichthyes</taxon>
        <taxon>Holocephali</taxon>
        <taxon>Chimaeriformes</taxon>
        <taxon>Callorhinchidae</taxon>
        <taxon>Callorhinchus</taxon>
    </lineage>
</organism>
<evidence type="ECO:0000256" key="1">
    <source>
        <dbReference type="SAM" id="Phobius"/>
    </source>
</evidence>
<dbReference type="Proteomes" id="UP000314986">
    <property type="component" value="Unassembled WGS sequence"/>
</dbReference>
<reference evidence="3" key="4">
    <citation type="submission" date="2025-08" db="UniProtKB">
        <authorList>
            <consortium name="Ensembl"/>
        </authorList>
    </citation>
    <scope>IDENTIFICATION</scope>
</reference>
<feature type="transmembrane region" description="Helical" evidence="1">
    <location>
        <begin position="35"/>
        <end position="52"/>
    </location>
</feature>
<keyword evidence="1" id="KW-1133">Transmembrane helix</keyword>
<name>A0A4W3ISK4_CALMI</name>
<reference evidence="4" key="2">
    <citation type="journal article" date="2007" name="PLoS Biol.">
        <title>Survey sequencing and comparative analysis of the elephant shark (Callorhinchus milii) genome.</title>
        <authorList>
            <person name="Venkatesh B."/>
            <person name="Kirkness E.F."/>
            <person name="Loh Y.H."/>
            <person name="Halpern A.L."/>
            <person name="Lee A.P."/>
            <person name="Johnson J."/>
            <person name="Dandona N."/>
            <person name="Viswanathan L.D."/>
            <person name="Tay A."/>
            <person name="Venter J.C."/>
            <person name="Strausberg R.L."/>
            <person name="Brenner S."/>
        </authorList>
    </citation>
    <scope>NUCLEOTIDE SEQUENCE [LARGE SCALE GENOMIC DNA]</scope>
</reference>
<keyword evidence="1" id="KW-0812">Transmembrane</keyword>
<accession>A0A4W3ISK4</accession>
<evidence type="ECO:0000313" key="3">
    <source>
        <dbReference type="Ensembl" id="ENSCMIP00000030446.1"/>
    </source>
</evidence>
<keyword evidence="1" id="KW-0472">Membrane</keyword>
<feature type="chain" id="PRO_5021289504" evidence="2">
    <location>
        <begin position="20"/>
        <end position="101"/>
    </location>
</feature>
<proteinExistence type="predicted"/>
<evidence type="ECO:0000313" key="4">
    <source>
        <dbReference type="Proteomes" id="UP000314986"/>
    </source>
</evidence>